<dbReference type="InterPro" id="IPR003869">
    <property type="entry name" value="Polysac_CapD-like"/>
</dbReference>
<sequence>MPLPPISRRIVGQILIDAALVSVANLVSFLLKYGPPALSPSDGHLRIVLVTLPVLVILRVLAFGMLRLYRIRWRYMSVHDLKTVAGATTLSSAIFAVSLKLWGFGQASAYSWSMQIIDWVLTICLLSGVRIAYRLWSDRSLEVTTQPRQRALIVGAGDAGEAVARELLRSPAQGIVPVGFVDDEPKRRGGRIHGLPVLGTTHDIAALTQKIGVEVILIASPRTDGKTLRDIVSRCESVPARLCLVPGIPDLIESSSAAGISRLTSIRAIKIEDLLHRDPVQTDMAELSGYLSGQRVLVTGAGGSIGSELCRQIAALNPARLLLLGRGENSIFEIQQELIREFGIAPTAIIADVKDRNRMEEVFLTERPTVVFHAAAHKHVPLMEANPSEVVSNNVLGTRNVAEIAAGCGVRKLVYVSTDKAVNPESVMGATKRIGEQIVSSLSRQYPGTEFAVVRFGNVLGSRGSVVPTMQKQIARGGPVTVTDPQMTRYFMTIPEAVQLILQAGAMGKHGETFLLDMGEPVRILDLARDLIRLSGLRPDLDIKIEFTGMRPGEKLNEELLYASEARRPTAHAKISVSESEPPSPLLLPAVDRLIRLASEGERDTLRDEILKVARGDVPYAEPVFAGGTPIRR</sequence>
<name>A0A7W9SMZ6_ARMRO</name>
<dbReference type="PANTHER" id="PTHR43318">
    <property type="entry name" value="UDP-N-ACETYLGLUCOSAMINE 4,6-DEHYDRATASE"/>
    <property type="match status" value="1"/>
</dbReference>
<dbReference type="EMBL" id="JACHGW010000001">
    <property type="protein sequence ID" value="MBB6049149.1"/>
    <property type="molecule type" value="Genomic_DNA"/>
</dbReference>
<evidence type="ECO:0000313" key="4">
    <source>
        <dbReference type="EMBL" id="MBB6049149.1"/>
    </source>
</evidence>
<keyword evidence="2" id="KW-0472">Membrane</keyword>
<proteinExistence type="inferred from homology"/>
<keyword evidence="5" id="KW-1185">Reference proteome</keyword>
<dbReference type="PANTHER" id="PTHR43318:SF1">
    <property type="entry name" value="POLYSACCHARIDE BIOSYNTHESIS PROTEIN EPSC-RELATED"/>
    <property type="match status" value="1"/>
</dbReference>
<dbReference type="Pfam" id="PF13727">
    <property type="entry name" value="CoA_binding_3"/>
    <property type="match status" value="1"/>
</dbReference>
<feature type="domain" description="Polysaccharide biosynthesis protein CapD-like" evidence="3">
    <location>
        <begin position="296"/>
        <end position="577"/>
    </location>
</feature>
<comment type="similarity">
    <text evidence="1">Belongs to the polysaccharide synthase family.</text>
</comment>
<feature type="transmembrane region" description="Helical" evidence="2">
    <location>
        <begin position="83"/>
        <end position="104"/>
    </location>
</feature>
<accession>A0A7W9SMZ6</accession>
<comment type="caution">
    <text evidence="4">The sequence shown here is derived from an EMBL/GenBank/DDBJ whole genome shotgun (WGS) entry which is preliminary data.</text>
</comment>
<keyword evidence="2" id="KW-1133">Transmembrane helix</keyword>
<feature type="transmembrane region" description="Helical" evidence="2">
    <location>
        <begin position="43"/>
        <end position="62"/>
    </location>
</feature>
<reference evidence="4 5" key="1">
    <citation type="submission" date="2020-08" db="EMBL/GenBank/DDBJ databases">
        <title>Genomic Encyclopedia of Type Strains, Phase IV (KMG-IV): sequencing the most valuable type-strain genomes for metagenomic binning, comparative biology and taxonomic classification.</title>
        <authorList>
            <person name="Goeker M."/>
        </authorList>
    </citation>
    <scope>NUCLEOTIDE SEQUENCE [LARGE SCALE GENOMIC DNA]</scope>
    <source>
        <strain evidence="4 5">DSM 23562</strain>
    </source>
</reference>
<evidence type="ECO:0000259" key="3">
    <source>
        <dbReference type="Pfam" id="PF02719"/>
    </source>
</evidence>
<protein>
    <submittedName>
        <fullName evidence="4">FlaA1/EpsC-like NDP-sugar epimerase</fullName>
    </submittedName>
</protein>
<dbReference type="SUPFAM" id="SSF51735">
    <property type="entry name" value="NAD(P)-binding Rossmann-fold domains"/>
    <property type="match status" value="2"/>
</dbReference>
<organism evidence="4 5">
    <name type="scientific">Armatimonas rosea</name>
    <dbReference type="NCBI Taxonomy" id="685828"/>
    <lineage>
        <taxon>Bacteria</taxon>
        <taxon>Bacillati</taxon>
        <taxon>Armatimonadota</taxon>
        <taxon>Armatimonadia</taxon>
        <taxon>Armatimonadales</taxon>
        <taxon>Armatimonadaceae</taxon>
        <taxon>Armatimonas</taxon>
    </lineage>
</organism>
<evidence type="ECO:0000256" key="1">
    <source>
        <dbReference type="ARBA" id="ARBA00007430"/>
    </source>
</evidence>
<keyword evidence="2" id="KW-0812">Transmembrane</keyword>
<dbReference type="Gene3D" id="3.40.50.720">
    <property type="entry name" value="NAD(P)-binding Rossmann-like Domain"/>
    <property type="match status" value="2"/>
</dbReference>
<evidence type="ECO:0000313" key="5">
    <source>
        <dbReference type="Proteomes" id="UP000520814"/>
    </source>
</evidence>
<dbReference type="InterPro" id="IPR036291">
    <property type="entry name" value="NAD(P)-bd_dom_sf"/>
</dbReference>
<dbReference type="Proteomes" id="UP000520814">
    <property type="component" value="Unassembled WGS sequence"/>
</dbReference>
<dbReference type="InterPro" id="IPR051203">
    <property type="entry name" value="Polysaccharide_Synthase-Rel"/>
</dbReference>
<evidence type="ECO:0000256" key="2">
    <source>
        <dbReference type="SAM" id="Phobius"/>
    </source>
</evidence>
<feature type="transmembrane region" description="Helical" evidence="2">
    <location>
        <begin position="12"/>
        <end position="31"/>
    </location>
</feature>
<dbReference type="CDD" id="cd05237">
    <property type="entry name" value="UDP_invert_4-6DH_SDR_e"/>
    <property type="match status" value="1"/>
</dbReference>
<dbReference type="AlphaFoldDB" id="A0A7W9SMZ6"/>
<gene>
    <name evidence="4" type="ORF">HNQ39_000911</name>
</gene>
<dbReference type="Pfam" id="PF02719">
    <property type="entry name" value="Polysacc_synt_2"/>
    <property type="match status" value="1"/>
</dbReference>